<comment type="caution">
    <text evidence="8">The sequence shown here is derived from an EMBL/GenBank/DDBJ whole genome shotgun (WGS) entry which is preliminary data.</text>
</comment>
<keyword evidence="9" id="KW-1185">Reference proteome</keyword>
<feature type="transmembrane region" description="Helical" evidence="7">
    <location>
        <begin position="444"/>
        <end position="465"/>
    </location>
</feature>
<dbReference type="AlphaFoldDB" id="A0AAP0CRS2"/>
<organism evidence="8 9">
    <name type="scientific">Deinandra increscens subsp. villosa</name>
    <dbReference type="NCBI Taxonomy" id="3103831"/>
    <lineage>
        <taxon>Eukaryota</taxon>
        <taxon>Viridiplantae</taxon>
        <taxon>Streptophyta</taxon>
        <taxon>Embryophyta</taxon>
        <taxon>Tracheophyta</taxon>
        <taxon>Spermatophyta</taxon>
        <taxon>Magnoliopsida</taxon>
        <taxon>eudicotyledons</taxon>
        <taxon>Gunneridae</taxon>
        <taxon>Pentapetalae</taxon>
        <taxon>asterids</taxon>
        <taxon>campanulids</taxon>
        <taxon>Asterales</taxon>
        <taxon>Asteraceae</taxon>
        <taxon>Asteroideae</taxon>
        <taxon>Heliantheae alliance</taxon>
        <taxon>Madieae</taxon>
        <taxon>Madiinae</taxon>
        <taxon>Deinandra</taxon>
    </lineage>
</organism>
<dbReference type="PANTHER" id="PTHR11654">
    <property type="entry name" value="OLIGOPEPTIDE TRANSPORTER-RELATED"/>
    <property type="match status" value="1"/>
</dbReference>
<feature type="transmembrane region" description="Helical" evidence="7">
    <location>
        <begin position="83"/>
        <end position="101"/>
    </location>
</feature>
<dbReference type="Gene3D" id="1.20.1250.20">
    <property type="entry name" value="MFS general substrate transporter like domains"/>
    <property type="match status" value="1"/>
</dbReference>
<evidence type="ECO:0000256" key="4">
    <source>
        <dbReference type="ARBA" id="ARBA00022989"/>
    </source>
</evidence>
<feature type="transmembrane region" description="Helical" evidence="7">
    <location>
        <begin position="57"/>
        <end position="76"/>
    </location>
</feature>
<feature type="transmembrane region" description="Helical" evidence="7">
    <location>
        <begin position="163"/>
        <end position="182"/>
    </location>
</feature>
<dbReference type="GO" id="GO:0016020">
    <property type="term" value="C:membrane"/>
    <property type="evidence" value="ECO:0007669"/>
    <property type="project" value="UniProtKB-SubCell"/>
</dbReference>
<evidence type="ECO:0000256" key="7">
    <source>
        <dbReference type="SAM" id="Phobius"/>
    </source>
</evidence>
<sequence>MAGEKRSRTLNKPCVLLIVIAGIERFVFKGVGSNLVIYLTEVMQMTSSSAAQTVNSWTGFTSMVPLLVAPLVDSYWNRYSTILAFSFIYLIGLLSLTSTALNKTNSSSSSSSLFISLYLISLGIGGYNPSLQAFGADQIDTDDELPTTKTDKKTDKKSMFFQWWYFGICSGSLLGVSIMPNIQDSVGWGLGFAVPAMAMVVSMVVFSCGSRFYSYEHDRKNEVKLVEKAVQAVKSCVSKLVHSKSDGDSILVELELEDKPLCIKGETETECLTDHKSTNSNHLVKIAKVVMGLLPIWTTLLMFAVIFQQPATFFIKQGMSMKRNIGDSYKIPPATLQSAITISIVLLMPFYDTVFIPFTRLVLRNENGITTMQRIAVGMFLSVIAMIFAAAVETKRLKSELETVSIFWLLPQYVLLGISDIFTVVGMQEFFYSAVPEGMRTMGIALYTSVFGVGSFLSAFMVYLVEHFTSSEGGKGNWFSDDMREARLDKYYWLLAGTSSLSLGVFVVLCAVQKTRQ</sequence>
<dbReference type="GO" id="GO:0022857">
    <property type="term" value="F:transmembrane transporter activity"/>
    <property type="evidence" value="ECO:0007669"/>
    <property type="project" value="InterPro"/>
</dbReference>
<feature type="transmembrane region" description="Helical" evidence="7">
    <location>
        <begin position="491"/>
        <end position="512"/>
    </location>
</feature>
<feature type="transmembrane region" description="Helical" evidence="7">
    <location>
        <begin position="188"/>
        <end position="209"/>
    </location>
</feature>
<feature type="transmembrane region" description="Helical" evidence="7">
    <location>
        <begin position="412"/>
        <end position="432"/>
    </location>
</feature>
<dbReference type="Pfam" id="PF00854">
    <property type="entry name" value="PTR2"/>
    <property type="match status" value="1"/>
</dbReference>
<comment type="similarity">
    <text evidence="2">Belongs to the major facilitator superfamily. Proton-dependent oligopeptide transporter (POT/PTR) (TC 2.A.17) family.</text>
</comment>
<dbReference type="SUPFAM" id="SSF103473">
    <property type="entry name" value="MFS general substrate transporter"/>
    <property type="match status" value="1"/>
</dbReference>
<evidence type="ECO:0000256" key="2">
    <source>
        <dbReference type="ARBA" id="ARBA00005982"/>
    </source>
</evidence>
<dbReference type="EMBL" id="JBCNJP010000019">
    <property type="protein sequence ID" value="KAK9061729.1"/>
    <property type="molecule type" value="Genomic_DNA"/>
</dbReference>
<name>A0AAP0CRS2_9ASTR</name>
<evidence type="ECO:0000256" key="5">
    <source>
        <dbReference type="ARBA" id="ARBA00023136"/>
    </source>
</evidence>
<keyword evidence="4 7" id="KW-1133">Transmembrane helix</keyword>
<comment type="similarity">
    <text evidence="6">Belongs to the major facilitator superfamily. Phosphate:H(+) symporter (TC 2.A.1.9) family.</text>
</comment>
<dbReference type="InterPro" id="IPR036259">
    <property type="entry name" value="MFS_trans_sf"/>
</dbReference>
<dbReference type="Proteomes" id="UP001408789">
    <property type="component" value="Unassembled WGS sequence"/>
</dbReference>
<feature type="transmembrane region" description="Helical" evidence="7">
    <location>
        <begin position="113"/>
        <end position="131"/>
    </location>
</feature>
<feature type="transmembrane region" description="Helical" evidence="7">
    <location>
        <begin position="14"/>
        <end position="37"/>
    </location>
</feature>
<comment type="subcellular location">
    <subcellularLocation>
        <location evidence="1">Membrane</location>
        <topology evidence="1">Multi-pass membrane protein</topology>
    </subcellularLocation>
</comment>
<accession>A0AAP0CRS2</accession>
<evidence type="ECO:0000256" key="1">
    <source>
        <dbReference type="ARBA" id="ARBA00004141"/>
    </source>
</evidence>
<feature type="transmembrane region" description="Helical" evidence="7">
    <location>
        <begin position="339"/>
        <end position="363"/>
    </location>
</feature>
<evidence type="ECO:0000313" key="8">
    <source>
        <dbReference type="EMBL" id="KAK9061729.1"/>
    </source>
</evidence>
<reference evidence="8 9" key="1">
    <citation type="submission" date="2024-04" db="EMBL/GenBank/DDBJ databases">
        <title>The reference genome of an endangered Asteraceae, Deinandra increscens subsp. villosa, native to the Central Coast of California.</title>
        <authorList>
            <person name="Guilliams M."/>
            <person name="Hasenstab-Lehman K."/>
            <person name="Meyer R."/>
            <person name="Mcevoy S."/>
        </authorList>
    </citation>
    <scope>NUCLEOTIDE SEQUENCE [LARGE SCALE GENOMIC DNA]</scope>
    <source>
        <tissue evidence="8">Leaf</tissue>
    </source>
</reference>
<feature type="transmembrane region" description="Helical" evidence="7">
    <location>
        <begin position="375"/>
        <end position="392"/>
    </location>
</feature>
<dbReference type="InterPro" id="IPR000109">
    <property type="entry name" value="POT_fam"/>
</dbReference>
<feature type="transmembrane region" description="Helical" evidence="7">
    <location>
        <begin position="286"/>
        <end position="307"/>
    </location>
</feature>
<evidence type="ECO:0000256" key="3">
    <source>
        <dbReference type="ARBA" id="ARBA00022692"/>
    </source>
</evidence>
<keyword evidence="3 7" id="KW-0812">Transmembrane</keyword>
<proteinExistence type="inferred from homology"/>
<gene>
    <name evidence="8" type="ORF">SSX86_018912</name>
</gene>
<evidence type="ECO:0000313" key="9">
    <source>
        <dbReference type="Proteomes" id="UP001408789"/>
    </source>
</evidence>
<protein>
    <submittedName>
        <fullName evidence="8">Uncharacterized protein</fullName>
    </submittedName>
</protein>
<evidence type="ECO:0000256" key="6">
    <source>
        <dbReference type="ARBA" id="ARBA00044504"/>
    </source>
</evidence>
<keyword evidence="5 7" id="KW-0472">Membrane</keyword>